<reference evidence="1" key="2">
    <citation type="submission" date="2020-05" db="UniProtKB">
        <authorList>
            <consortium name="EnsemblMetazoa"/>
        </authorList>
    </citation>
    <scope>IDENTIFICATION</scope>
    <source>
        <strain evidence="1">MINIMUS1</strain>
    </source>
</reference>
<sequence length="19" mass="1999">MDAPKRQQQSAAAPSAVRS</sequence>
<keyword evidence="2" id="KW-1185">Reference proteome</keyword>
<protein>
    <submittedName>
        <fullName evidence="1">Uncharacterized protein</fullName>
    </submittedName>
</protein>
<dbReference type="VEuPathDB" id="VectorBase:AMIN014608"/>
<accession>A0A182WPL1</accession>
<dbReference type="EnsemblMetazoa" id="AMIN014608-RA">
    <property type="protein sequence ID" value="AMIN014608-PA"/>
    <property type="gene ID" value="AMIN014608"/>
</dbReference>
<dbReference type="AlphaFoldDB" id="A0A182WPL1"/>
<name>A0A182WPL1_9DIPT</name>
<evidence type="ECO:0000313" key="1">
    <source>
        <dbReference type="EnsemblMetazoa" id="AMIN014608-PA"/>
    </source>
</evidence>
<proteinExistence type="predicted"/>
<reference evidence="2" key="1">
    <citation type="submission" date="2013-03" db="EMBL/GenBank/DDBJ databases">
        <title>The Genome Sequence of Anopheles minimus MINIMUS1.</title>
        <authorList>
            <consortium name="The Broad Institute Genomics Platform"/>
            <person name="Neafsey D.E."/>
            <person name="Walton C."/>
            <person name="Walker B."/>
            <person name="Young S.K."/>
            <person name="Zeng Q."/>
            <person name="Gargeya S."/>
            <person name="Fitzgerald M."/>
            <person name="Haas B."/>
            <person name="Abouelleil A."/>
            <person name="Allen A.W."/>
            <person name="Alvarado L."/>
            <person name="Arachchi H.M."/>
            <person name="Berlin A.M."/>
            <person name="Chapman S.B."/>
            <person name="Gainer-Dewar J."/>
            <person name="Goldberg J."/>
            <person name="Griggs A."/>
            <person name="Gujja S."/>
            <person name="Hansen M."/>
            <person name="Howarth C."/>
            <person name="Imamovic A."/>
            <person name="Ireland A."/>
            <person name="Larimer J."/>
            <person name="McCowan C."/>
            <person name="Murphy C."/>
            <person name="Pearson M."/>
            <person name="Poon T.W."/>
            <person name="Priest M."/>
            <person name="Roberts A."/>
            <person name="Saif S."/>
            <person name="Shea T."/>
            <person name="Sisk P."/>
            <person name="Sykes S."/>
            <person name="Wortman J."/>
            <person name="Nusbaum C."/>
            <person name="Birren B."/>
        </authorList>
    </citation>
    <scope>NUCLEOTIDE SEQUENCE [LARGE SCALE GENOMIC DNA]</scope>
    <source>
        <strain evidence="2">MINIMUS1</strain>
    </source>
</reference>
<organism evidence="1 2">
    <name type="scientific">Anopheles minimus</name>
    <dbReference type="NCBI Taxonomy" id="112268"/>
    <lineage>
        <taxon>Eukaryota</taxon>
        <taxon>Metazoa</taxon>
        <taxon>Ecdysozoa</taxon>
        <taxon>Arthropoda</taxon>
        <taxon>Hexapoda</taxon>
        <taxon>Insecta</taxon>
        <taxon>Pterygota</taxon>
        <taxon>Neoptera</taxon>
        <taxon>Endopterygota</taxon>
        <taxon>Diptera</taxon>
        <taxon>Nematocera</taxon>
        <taxon>Culicoidea</taxon>
        <taxon>Culicidae</taxon>
        <taxon>Anophelinae</taxon>
        <taxon>Anopheles</taxon>
    </lineage>
</organism>
<evidence type="ECO:0000313" key="2">
    <source>
        <dbReference type="Proteomes" id="UP000075920"/>
    </source>
</evidence>
<dbReference type="Proteomes" id="UP000075920">
    <property type="component" value="Unassembled WGS sequence"/>
</dbReference>